<dbReference type="InterPro" id="IPR014001">
    <property type="entry name" value="Helicase_ATP-bd"/>
</dbReference>
<organism evidence="7 8">
    <name type="scientific">Solibacillus palustris</name>
    <dbReference type="NCBI Taxonomy" id="2908203"/>
    <lineage>
        <taxon>Bacteria</taxon>
        <taxon>Bacillati</taxon>
        <taxon>Bacillota</taxon>
        <taxon>Bacilli</taxon>
        <taxon>Bacillales</taxon>
        <taxon>Caryophanaceae</taxon>
        <taxon>Solibacillus</taxon>
    </lineage>
</organism>
<dbReference type="InterPro" id="IPR038718">
    <property type="entry name" value="SNF2-like_sf"/>
</dbReference>
<dbReference type="Gene3D" id="3.40.50.10810">
    <property type="entry name" value="Tandem AAA-ATPase domain"/>
    <property type="match status" value="1"/>
</dbReference>
<dbReference type="EMBL" id="JAKZFC010000003">
    <property type="protein sequence ID" value="MCH7322274.1"/>
    <property type="molecule type" value="Genomic_DNA"/>
</dbReference>
<evidence type="ECO:0000313" key="7">
    <source>
        <dbReference type="EMBL" id="MCH7322274.1"/>
    </source>
</evidence>
<keyword evidence="2" id="KW-0863">Zinc-finger</keyword>
<dbReference type="SMART" id="SM00487">
    <property type="entry name" value="DEXDc"/>
    <property type="match status" value="1"/>
</dbReference>
<dbReference type="RefSeq" id="WP_241369338.1">
    <property type="nucleotide sequence ID" value="NZ_JAKZFC010000003.1"/>
</dbReference>
<dbReference type="PROSITE" id="PS51192">
    <property type="entry name" value="HELICASE_ATP_BIND_1"/>
    <property type="match status" value="1"/>
</dbReference>
<dbReference type="Pfam" id="PF08455">
    <property type="entry name" value="SNF2_assoc"/>
    <property type="match status" value="1"/>
</dbReference>
<feature type="domain" description="SWIM-type" evidence="4">
    <location>
        <begin position="53"/>
        <end position="91"/>
    </location>
</feature>
<dbReference type="Pfam" id="PF00176">
    <property type="entry name" value="SNF2-rel_dom"/>
    <property type="match status" value="1"/>
</dbReference>
<keyword evidence="2" id="KW-0479">Metal-binding</keyword>
<accession>A0ABS9UD68</accession>
<evidence type="ECO:0000256" key="2">
    <source>
        <dbReference type="PROSITE-ProRule" id="PRU00325"/>
    </source>
</evidence>
<dbReference type="PROSITE" id="PS51194">
    <property type="entry name" value="HELICASE_CTER"/>
    <property type="match status" value="1"/>
</dbReference>
<dbReference type="InterPro" id="IPR027417">
    <property type="entry name" value="P-loop_NTPase"/>
</dbReference>
<evidence type="ECO:0000259" key="6">
    <source>
        <dbReference type="PROSITE" id="PS51194"/>
    </source>
</evidence>
<protein>
    <submittedName>
        <fullName evidence="7">DEAD/DEAH box helicase</fullName>
    </submittedName>
</protein>
<dbReference type="PROSITE" id="PS50966">
    <property type="entry name" value="ZF_SWIM"/>
    <property type="match status" value="1"/>
</dbReference>
<keyword evidence="8" id="KW-1185">Reference proteome</keyword>
<dbReference type="CDD" id="cd18793">
    <property type="entry name" value="SF2_C_SNF"/>
    <property type="match status" value="1"/>
</dbReference>
<keyword evidence="7" id="KW-0547">Nucleotide-binding</keyword>
<keyword evidence="7" id="KW-0067">ATP-binding</keyword>
<dbReference type="Pfam" id="PF04434">
    <property type="entry name" value="SWIM"/>
    <property type="match status" value="1"/>
</dbReference>
<keyword evidence="7" id="KW-0347">Helicase</keyword>
<dbReference type="Proteomes" id="UP001316087">
    <property type="component" value="Unassembled WGS sequence"/>
</dbReference>
<feature type="domain" description="Helicase ATP-binding" evidence="5">
    <location>
        <begin position="625"/>
        <end position="788"/>
    </location>
</feature>
<proteinExistence type="predicted"/>
<evidence type="ECO:0000256" key="1">
    <source>
        <dbReference type="ARBA" id="ARBA00022801"/>
    </source>
</evidence>
<evidence type="ECO:0000313" key="8">
    <source>
        <dbReference type="Proteomes" id="UP001316087"/>
    </source>
</evidence>
<dbReference type="Gene3D" id="3.40.50.300">
    <property type="entry name" value="P-loop containing nucleotide triphosphate hydrolases"/>
    <property type="match status" value="1"/>
</dbReference>
<dbReference type="InterPro" id="IPR001650">
    <property type="entry name" value="Helicase_C-like"/>
</dbReference>
<dbReference type="GO" id="GO:0004386">
    <property type="term" value="F:helicase activity"/>
    <property type="evidence" value="ECO:0007669"/>
    <property type="project" value="UniProtKB-KW"/>
</dbReference>
<dbReference type="SMART" id="SM00490">
    <property type="entry name" value="HELICc"/>
    <property type="match status" value="1"/>
</dbReference>
<feature type="domain" description="Helicase C-terminal" evidence="6">
    <location>
        <begin position="898"/>
        <end position="1058"/>
    </location>
</feature>
<dbReference type="InterPro" id="IPR000330">
    <property type="entry name" value="SNF2_N"/>
</dbReference>
<reference evidence="7 8" key="1">
    <citation type="submission" date="2022-03" db="EMBL/GenBank/DDBJ databases">
        <authorList>
            <person name="Jo J.-H."/>
            <person name="Im W.-T."/>
        </authorList>
    </citation>
    <scope>NUCLEOTIDE SEQUENCE [LARGE SCALE GENOMIC DNA]</scope>
    <source>
        <strain evidence="7 8">MA9</strain>
    </source>
</reference>
<comment type="caution">
    <text evidence="7">The sequence shown here is derived from an EMBL/GenBank/DDBJ whole genome shotgun (WGS) entry which is preliminary data.</text>
</comment>
<dbReference type="InterPro" id="IPR013663">
    <property type="entry name" value="Helicase_SWF/SNF/SWI_bac"/>
</dbReference>
<dbReference type="SUPFAM" id="SSF52540">
    <property type="entry name" value="P-loop containing nucleoside triphosphate hydrolases"/>
    <property type="match status" value="2"/>
</dbReference>
<name>A0ABS9UD68_9BACL</name>
<keyword evidence="3" id="KW-0175">Coiled coil</keyword>
<evidence type="ECO:0000259" key="4">
    <source>
        <dbReference type="PROSITE" id="PS50966"/>
    </source>
</evidence>
<dbReference type="Pfam" id="PF00271">
    <property type="entry name" value="Helicase_C"/>
    <property type="match status" value="1"/>
</dbReference>
<feature type="coiled-coil region" evidence="3">
    <location>
        <begin position="1022"/>
        <end position="1049"/>
    </location>
</feature>
<sequence>MEINITDKKIKDLCGTVSYKKGQTFYQTGKVTINENDEIHATATVKSAEDFQVRIMKTTTSKELQTSCSCESLIQFSKKCQHVAAVLIAFQQQRLLQGELQLQREQQEAIDNELFSIFDEKSVRGSGYQRHFEQRETLALQFVLTPIELTKHETLFALRLRVEDIPIRSIRPFLQAVSGARPYQIAPHFTYEQSEHCFESKQNNIVQQLNDIVQDEELYIDAALQQDELQLFEDMMLIPPSAWQKLAPKLAEQQEIAVQYNRESFNGFHYMEAPSSLTFNVGKMENHYEMRIPQLESAILFESYGALLIEQDMYVLSAQSTKQVKDLQQLFVKQERFIIENNQLTHFLDVIVPKLKKIGCVEIAADITKEQMKIPLQAKLYLDRVNNRLLAGLEFHYDQFVIQPLEETSIADEILILRDIEKEAAIMQVMDDSGFTNTEGGYYMQNDELEYQFLYHTLPHLQKLTQIYTTTSVKLRIAKENNFPKIRVNVQRERTNWLEFKFEMDGVTNKQIKEILRGLTVKQKFYRLANGALLSLETREMEEIQRFLRAIPAQDDEYELTFNMPILDSLPFLEQFEHSDIFEAEQSFQLFTQQLLQPEMLSFEVPESLAPILRDYQKDGYNWFKLLANYGFGGVLADDMGLGKTIQSIAFIVSELEIIRANKQPVLVVCPSSLAYNWLYELMKFAPEIEAIIVDGTTVERRELLRQLSMHDVVITTYPLLRRDIALYERQHFHTVFFDEAQAFKNPLTQTARTVKKIQATNRFGLTGTPIENSLAELWSIYRIIFPQLFRELEEFKHMQRKDIARRVRPFLLRRMKENVLTELPGKEETLDFSELLPEQKALYAAFLAKLREDTLKHLDKDTFQQNRIRILAGITRLRQICCHPALFIEDYQESSAKFEQLLKILQEAKYSGRRVLIFSQFTQMLKLISTELTKRGEHYFYLDGQTPSEERVLLCSAFNDGESNLFLISLKAGGTGLNLTGADTVILYDLWWNPAVEEQAADRAHRMGQQQVVQVIKLIARGTIEEKMNQLQQKKKMLIADILDSEQSSTLTEQDIREILMI</sequence>
<dbReference type="PANTHER" id="PTHR10799">
    <property type="entry name" value="SNF2/RAD54 HELICASE FAMILY"/>
    <property type="match status" value="1"/>
</dbReference>
<keyword evidence="2" id="KW-0862">Zinc</keyword>
<evidence type="ECO:0000256" key="3">
    <source>
        <dbReference type="SAM" id="Coils"/>
    </source>
</evidence>
<gene>
    <name evidence="7" type="ORF">LZ480_10255</name>
</gene>
<dbReference type="InterPro" id="IPR007527">
    <property type="entry name" value="Znf_SWIM"/>
</dbReference>
<dbReference type="InterPro" id="IPR049730">
    <property type="entry name" value="SNF2/RAD54-like_C"/>
</dbReference>
<evidence type="ECO:0000259" key="5">
    <source>
        <dbReference type="PROSITE" id="PS51192"/>
    </source>
</evidence>
<keyword evidence="1" id="KW-0378">Hydrolase</keyword>